<dbReference type="CDD" id="cd18793">
    <property type="entry name" value="SF2_C_SNF"/>
    <property type="match status" value="1"/>
</dbReference>
<proteinExistence type="inferred from homology"/>
<comment type="similarity">
    <text evidence="2">Belongs to the SNF2/RAD54 helicase family.</text>
</comment>
<evidence type="ECO:0000256" key="1">
    <source>
        <dbReference type="ARBA" id="ARBA00004123"/>
    </source>
</evidence>
<dbReference type="Pfam" id="PF00176">
    <property type="entry name" value="SNF2-rel_dom"/>
    <property type="match status" value="1"/>
</dbReference>
<dbReference type="GO" id="GO:0005524">
    <property type="term" value="F:ATP binding"/>
    <property type="evidence" value="ECO:0007669"/>
    <property type="project" value="UniProtKB-KW"/>
</dbReference>
<organism evidence="12 13">
    <name type="scientific">Sphaerosporella brunnea</name>
    <dbReference type="NCBI Taxonomy" id="1250544"/>
    <lineage>
        <taxon>Eukaryota</taxon>
        <taxon>Fungi</taxon>
        <taxon>Dikarya</taxon>
        <taxon>Ascomycota</taxon>
        <taxon>Pezizomycotina</taxon>
        <taxon>Pezizomycetes</taxon>
        <taxon>Pezizales</taxon>
        <taxon>Pyronemataceae</taxon>
        <taxon>Sphaerosporella</taxon>
    </lineage>
</organism>
<dbReference type="Gene3D" id="3.40.50.300">
    <property type="entry name" value="P-loop containing nucleotide triphosphate hydrolases"/>
    <property type="match status" value="1"/>
</dbReference>
<dbReference type="OrthoDB" id="5857104at2759"/>
<dbReference type="SUPFAM" id="SSF52540">
    <property type="entry name" value="P-loop containing nucleoside triphosphate hydrolases"/>
    <property type="match status" value="2"/>
</dbReference>
<dbReference type="PANTHER" id="PTHR10799">
    <property type="entry name" value="SNF2/RAD54 HELICASE FAMILY"/>
    <property type="match status" value="1"/>
</dbReference>
<dbReference type="FunFam" id="3.40.50.10810:FF:000015">
    <property type="entry name" value="lymphoid-specific helicase isoform X1"/>
    <property type="match status" value="1"/>
</dbReference>
<dbReference type="InterPro" id="IPR038718">
    <property type="entry name" value="SNF2-like_sf"/>
</dbReference>
<sequence>MKQQQAAREKATVKKEEGKKAAAKTEEPEAASLAQRSTRSGGAPAPIPRHVGAKKRAGRNIKATSKKGGIEDYFSKATTKALADAAATEGEETKLGEHKNLRSARQPSLITGGVMKDYQLEGLEWLVSLYENGLNGILADEMGLGKTLQTISFLAFLREKGVWGPFLVVGPVSVLASWVDEIGRWAPDMPRLLYHGTPPERAELRRKRMAKLGPSFPIICTNYEMVMNDKKFLSQYKWKFIIIDEGHRLKNMNCKLVQELKSYNSANRLLLTGTPLQNNLAELWSLLNFLLPDIFDDYAYFEDYFDFSKLQGKDKESHVAFLEEQKKNNLVGSLHHLLKPFLLRRVKTDVETNLPPKKEYVLYAPLSQTQKDLYGALLDHRAQQWLQEQVTLKHSATSSKKRKFLDSVSGNAKKAADMGPLTKRKKTTVSYRELEDDEFFEKLEEAPPSDAEAEAGEELTEYEKSVMQALRQVGNKKLQNLLMQLRLACNSPHLFYWPWAEEKGERPDETVITESGKMMLLERLVPALLQRDHKVLIFSQFKHMLDIIQDWAEYLHGWKTCRLDGGVSQNVRREEIQKFNTNKNAKIFLLTTRAGGLGINLTASDTVILFDSDWNPQMDLQAQDRAHRIGQTKPVVIYRFATANTVEQTLLDKADGKRRLEKLIIQKGKFKSLASSVGGNEDEAELSAILLKEDLEKVTVADKGQQVLTDDELEALLDRSPEAFERSSVGEAGEGKAAVRVV</sequence>
<dbReference type="PROSITE" id="PS51192">
    <property type="entry name" value="HELICASE_ATP_BIND_1"/>
    <property type="match status" value="1"/>
</dbReference>
<protein>
    <submittedName>
        <fullName evidence="12">Putative SNF2 family helicase/ATPase PasG</fullName>
    </submittedName>
</protein>
<dbReference type="SMART" id="SM00490">
    <property type="entry name" value="HELICc"/>
    <property type="match status" value="1"/>
</dbReference>
<keyword evidence="13" id="KW-1185">Reference proteome</keyword>
<keyword evidence="5 12" id="KW-0347">Helicase</keyword>
<keyword evidence="3" id="KW-0547">Nucleotide-binding</keyword>
<evidence type="ECO:0000256" key="5">
    <source>
        <dbReference type="ARBA" id="ARBA00022806"/>
    </source>
</evidence>
<dbReference type="GO" id="GO:0005634">
    <property type="term" value="C:nucleus"/>
    <property type="evidence" value="ECO:0007669"/>
    <property type="project" value="UniProtKB-SubCell"/>
</dbReference>
<dbReference type="Pfam" id="PF00271">
    <property type="entry name" value="Helicase_C"/>
    <property type="match status" value="1"/>
</dbReference>
<dbReference type="FunCoup" id="A0A5J5EUI3">
    <property type="interactions" value="506"/>
</dbReference>
<dbReference type="Gene3D" id="3.40.50.10810">
    <property type="entry name" value="Tandem AAA-ATPase domain"/>
    <property type="match status" value="1"/>
</dbReference>
<dbReference type="InterPro" id="IPR014001">
    <property type="entry name" value="Helicase_ATP-bd"/>
</dbReference>
<dbReference type="InterPro" id="IPR000330">
    <property type="entry name" value="SNF2_N"/>
</dbReference>
<evidence type="ECO:0000256" key="3">
    <source>
        <dbReference type="ARBA" id="ARBA00022741"/>
    </source>
</evidence>
<evidence type="ECO:0000256" key="2">
    <source>
        <dbReference type="ARBA" id="ARBA00007025"/>
    </source>
</evidence>
<evidence type="ECO:0000313" key="13">
    <source>
        <dbReference type="Proteomes" id="UP000326924"/>
    </source>
</evidence>
<dbReference type="InParanoid" id="A0A5J5EUI3"/>
<dbReference type="AlphaFoldDB" id="A0A5J5EUI3"/>
<feature type="domain" description="Helicase C-terminal" evidence="11">
    <location>
        <begin position="520"/>
        <end position="685"/>
    </location>
</feature>
<evidence type="ECO:0000256" key="4">
    <source>
        <dbReference type="ARBA" id="ARBA00022801"/>
    </source>
</evidence>
<evidence type="ECO:0000259" key="11">
    <source>
        <dbReference type="PROSITE" id="PS51194"/>
    </source>
</evidence>
<feature type="compositionally biased region" description="Basic and acidic residues" evidence="9">
    <location>
        <begin position="7"/>
        <end position="27"/>
    </location>
</feature>
<evidence type="ECO:0000256" key="8">
    <source>
        <dbReference type="ARBA" id="ARBA00023242"/>
    </source>
</evidence>
<dbReference type="InterPro" id="IPR027417">
    <property type="entry name" value="P-loop_NTPase"/>
</dbReference>
<reference evidence="12 13" key="1">
    <citation type="submission" date="2019-09" db="EMBL/GenBank/DDBJ databases">
        <title>Draft genome of the ectomycorrhizal ascomycete Sphaerosporella brunnea.</title>
        <authorList>
            <consortium name="DOE Joint Genome Institute"/>
            <person name="Benucci G.M."/>
            <person name="Marozzi G."/>
            <person name="Antonielli L."/>
            <person name="Sanchez S."/>
            <person name="Marco P."/>
            <person name="Wang X."/>
            <person name="Falini L.B."/>
            <person name="Barry K."/>
            <person name="Haridas S."/>
            <person name="Lipzen A."/>
            <person name="Labutti K."/>
            <person name="Grigoriev I.V."/>
            <person name="Murat C."/>
            <person name="Martin F."/>
            <person name="Albertini E."/>
            <person name="Donnini D."/>
            <person name="Bonito G."/>
        </authorList>
    </citation>
    <scope>NUCLEOTIDE SEQUENCE [LARGE SCALE GENOMIC DNA]</scope>
    <source>
        <strain evidence="12 13">Sb_GMNB300</strain>
    </source>
</reference>
<dbReference type="InterPro" id="IPR001650">
    <property type="entry name" value="Helicase_C-like"/>
</dbReference>
<keyword evidence="8" id="KW-0539">Nucleus</keyword>
<keyword evidence="4" id="KW-0378">Hydrolase</keyword>
<keyword evidence="6" id="KW-0067">ATP-binding</keyword>
<dbReference type="GO" id="GO:0004386">
    <property type="term" value="F:helicase activity"/>
    <property type="evidence" value="ECO:0007669"/>
    <property type="project" value="UniProtKB-KW"/>
</dbReference>
<feature type="domain" description="Helicase ATP-binding" evidence="10">
    <location>
        <begin position="127"/>
        <end position="293"/>
    </location>
</feature>
<comment type="subcellular location">
    <subcellularLocation>
        <location evidence="1">Nucleus</location>
    </subcellularLocation>
</comment>
<accession>A0A5J5EUI3</accession>
<dbReference type="SMART" id="SM00487">
    <property type="entry name" value="DEXDc"/>
    <property type="match status" value="1"/>
</dbReference>
<name>A0A5J5EUI3_9PEZI</name>
<dbReference type="InterPro" id="IPR049730">
    <property type="entry name" value="SNF2/RAD54-like_C"/>
</dbReference>
<dbReference type="PROSITE" id="PS51194">
    <property type="entry name" value="HELICASE_CTER"/>
    <property type="match status" value="1"/>
</dbReference>
<gene>
    <name evidence="12" type="ORF">FN846DRAFT_44357</name>
</gene>
<comment type="caution">
    <text evidence="12">The sequence shown here is derived from an EMBL/GenBank/DDBJ whole genome shotgun (WGS) entry which is preliminary data.</text>
</comment>
<dbReference type="EMBL" id="VXIS01000112">
    <property type="protein sequence ID" value="KAA8904172.1"/>
    <property type="molecule type" value="Genomic_DNA"/>
</dbReference>
<evidence type="ECO:0000256" key="7">
    <source>
        <dbReference type="ARBA" id="ARBA00023054"/>
    </source>
</evidence>
<evidence type="ECO:0000256" key="9">
    <source>
        <dbReference type="SAM" id="MobiDB-lite"/>
    </source>
</evidence>
<dbReference type="Proteomes" id="UP000326924">
    <property type="component" value="Unassembled WGS sequence"/>
</dbReference>
<keyword evidence="7" id="KW-0175">Coiled coil</keyword>
<evidence type="ECO:0000313" key="12">
    <source>
        <dbReference type="EMBL" id="KAA8904172.1"/>
    </source>
</evidence>
<feature type="region of interest" description="Disordered" evidence="9">
    <location>
        <begin position="1"/>
        <end position="60"/>
    </location>
</feature>
<evidence type="ECO:0000259" key="10">
    <source>
        <dbReference type="PROSITE" id="PS51192"/>
    </source>
</evidence>
<evidence type="ECO:0000256" key="6">
    <source>
        <dbReference type="ARBA" id="ARBA00022840"/>
    </source>
</evidence>
<dbReference type="GO" id="GO:0016787">
    <property type="term" value="F:hydrolase activity"/>
    <property type="evidence" value="ECO:0007669"/>
    <property type="project" value="UniProtKB-KW"/>
</dbReference>